<feature type="transmembrane region" description="Helical" evidence="5">
    <location>
        <begin position="159"/>
        <end position="183"/>
    </location>
</feature>
<evidence type="ECO:0000256" key="2">
    <source>
        <dbReference type="ARBA" id="ARBA00022692"/>
    </source>
</evidence>
<sequence>MTMDAAAEASLPRGRLARLRAAASDPGSLRLWTAVANDGIIATAGILEGFAGAGANDRSLLVVAIIATVAGMLAAGGIEWSQAATEREAQQTAAAAEAQELARDPAAEAAELAEHYRSRGVEPALAAEVARQLMAHDALAAQLETEHGIRHVMSAAETLSTGVGAVVAYAIGAVIPLLITALVPQRAETWAIVVAVLVSLVVTSIVGARSGRTNVVRTLARTLAVGAGTLIVSYLVGQLIT</sequence>
<comment type="subcellular location">
    <subcellularLocation>
        <location evidence="1">Endomembrane system</location>
        <topology evidence="1">Multi-pass membrane protein</topology>
    </subcellularLocation>
</comment>
<evidence type="ECO:0000256" key="1">
    <source>
        <dbReference type="ARBA" id="ARBA00004127"/>
    </source>
</evidence>
<dbReference type="EMBL" id="CP032624">
    <property type="protein sequence ID" value="AYG02330.1"/>
    <property type="molecule type" value="Genomic_DNA"/>
</dbReference>
<accession>A0A387BMS6</accession>
<keyword evidence="3 5" id="KW-1133">Transmembrane helix</keyword>
<organism evidence="6 7">
    <name type="scientific">Gryllotalpicola protaetiae</name>
    <dbReference type="NCBI Taxonomy" id="2419771"/>
    <lineage>
        <taxon>Bacteria</taxon>
        <taxon>Bacillati</taxon>
        <taxon>Actinomycetota</taxon>
        <taxon>Actinomycetes</taxon>
        <taxon>Micrococcales</taxon>
        <taxon>Microbacteriaceae</taxon>
        <taxon>Gryllotalpicola</taxon>
    </lineage>
</organism>
<dbReference type="PANTHER" id="PTHR31851">
    <property type="entry name" value="FE(2+)/MN(2+) TRANSPORTER PCL1"/>
    <property type="match status" value="1"/>
</dbReference>
<evidence type="ECO:0000256" key="4">
    <source>
        <dbReference type="ARBA" id="ARBA00023136"/>
    </source>
</evidence>
<evidence type="ECO:0000256" key="5">
    <source>
        <dbReference type="SAM" id="Phobius"/>
    </source>
</evidence>
<name>A0A387BMS6_9MICO</name>
<evidence type="ECO:0008006" key="8">
    <source>
        <dbReference type="Google" id="ProtNLM"/>
    </source>
</evidence>
<proteinExistence type="predicted"/>
<dbReference type="OrthoDB" id="5064018at2"/>
<evidence type="ECO:0000313" key="7">
    <source>
        <dbReference type="Proteomes" id="UP000275069"/>
    </source>
</evidence>
<protein>
    <recommendedName>
        <fullName evidence="8">VIT family protein</fullName>
    </recommendedName>
</protein>
<dbReference type="GO" id="GO:0030026">
    <property type="term" value="P:intracellular manganese ion homeostasis"/>
    <property type="evidence" value="ECO:0007669"/>
    <property type="project" value="InterPro"/>
</dbReference>
<feature type="transmembrane region" description="Helical" evidence="5">
    <location>
        <begin position="219"/>
        <end position="240"/>
    </location>
</feature>
<feature type="transmembrane region" description="Helical" evidence="5">
    <location>
        <begin position="60"/>
        <end position="78"/>
    </location>
</feature>
<feature type="transmembrane region" description="Helical" evidence="5">
    <location>
        <begin position="189"/>
        <end position="207"/>
    </location>
</feature>
<keyword evidence="7" id="KW-1185">Reference proteome</keyword>
<dbReference type="AlphaFoldDB" id="A0A387BMS6"/>
<evidence type="ECO:0000313" key="6">
    <source>
        <dbReference type="EMBL" id="AYG02330.1"/>
    </source>
</evidence>
<keyword evidence="2 5" id="KW-0812">Transmembrane</keyword>
<evidence type="ECO:0000256" key="3">
    <source>
        <dbReference type="ARBA" id="ARBA00022989"/>
    </source>
</evidence>
<dbReference type="RefSeq" id="WP_120787864.1">
    <property type="nucleotide sequence ID" value="NZ_CP032624.1"/>
</dbReference>
<dbReference type="GO" id="GO:0005384">
    <property type="term" value="F:manganese ion transmembrane transporter activity"/>
    <property type="evidence" value="ECO:0007669"/>
    <property type="project" value="InterPro"/>
</dbReference>
<reference evidence="6 7" key="1">
    <citation type="submission" date="2018-09" db="EMBL/GenBank/DDBJ databases">
        <title>Genome sequencing of strain 2DFW10M-5.</title>
        <authorList>
            <person name="Heo J."/>
            <person name="Kim S.-J."/>
            <person name="Kwon S.-W."/>
        </authorList>
    </citation>
    <scope>NUCLEOTIDE SEQUENCE [LARGE SCALE GENOMIC DNA]</scope>
    <source>
        <strain evidence="6 7">2DFW10M-5</strain>
    </source>
</reference>
<dbReference type="Pfam" id="PF01988">
    <property type="entry name" value="VIT1"/>
    <property type="match status" value="1"/>
</dbReference>
<gene>
    <name evidence="6" type="ORF">D7I44_01470</name>
</gene>
<keyword evidence="4 5" id="KW-0472">Membrane</keyword>
<dbReference type="GO" id="GO:0012505">
    <property type="term" value="C:endomembrane system"/>
    <property type="evidence" value="ECO:0007669"/>
    <property type="project" value="UniProtKB-SubCell"/>
</dbReference>
<dbReference type="KEGG" id="gry:D7I44_01470"/>
<dbReference type="InterPro" id="IPR008217">
    <property type="entry name" value="Ccc1_fam"/>
</dbReference>
<dbReference type="Proteomes" id="UP000275069">
    <property type="component" value="Chromosome"/>
</dbReference>